<accession>A0A382UKV8</accession>
<reference evidence="1" key="1">
    <citation type="submission" date="2018-05" db="EMBL/GenBank/DDBJ databases">
        <authorList>
            <person name="Lanie J.A."/>
            <person name="Ng W.-L."/>
            <person name="Kazmierczak K.M."/>
            <person name="Andrzejewski T.M."/>
            <person name="Davidsen T.M."/>
            <person name="Wayne K.J."/>
            <person name="Tettelin H."/>
            <person name="Glass J.I."/>
            <person name="Rusch D."/>
            <person name="Podicherti R."/>
            <person name="Tsui H.-C.T."/>
            <person name="Winkler M.E."/>
        </authorList>
    </citation>
    <scope>NUCLEOTIDE SEQUENCE</scope>
</reference>
<dbReference type="AlphaFoldDB" id="A0A382UKV8"/>
<protein>
    <submittedName>
        <fullName evidence="1">Uncharacterized protein</fullName>
    </submittedName>
</protein>
<proteinExistence type="predicted"/>
<gene>
    <name evidence="1" type="ORF">METZ01_LOCUS387329</name>
</gene>
<dbReference type="EMBL" id="UINC01144763">
    <property type="protein sequence ID" value="SVD34475.1"/>
    <property type="molecule type" value="Genomic_DNA"/>
</dbReference>
<evidence type="ECO:0000313" key="1">
    <source>
        <dbReference type="EMBL" id="SVD34475.1"/>
    </source>
</evidence>
<organism evidence="1">
    <name type="scientific">marine metagenome</name>
    <dbReference type="NCBI Taxonomy" id="408172"/>
    <lineage>
        <taxon>unclassified sequences</taxon>
        <taxon>metagenomes</taxon>
        <taxon>ecological metagenomes</taxon>
    </lineage>
</organism>
<name>A0A382UKV8_9ZZZZ</name>
<sequence length="270" mass="30208">TLSEEEVSEIRAATDARNQQLLVADAQRTQAGGNIGAYNNFWMERGARSNRTSMVVDPPEGKFPALTPAGEHARRTRLKAPEGMELDDTWEDRHIWERCVTRGGMPNAMFPRSYNNNMQIFQAPGVVVMLLEQVHELRVVPLDGRPQVSDRVTQWNGLSRGHWEGNTLVVETANVESRASALQPWSLFSSHVGSGEGMTLVERFTRVDGRLEYEVEVNDPQMYTRPWTVAFPFEALDDIMYEYACHEGNEGMIGILAGGRAEDAAGEGLR</sequence>
<feature type="non-terminal residue" evidence="1">
    <location>
        <position position="1"/>
    </location>
</feature>